<keyword evidence="18" id="KW-1185">Reference proteome</keyword>
<comment type="function">
    <text evidence="14">Catalyzes the 2-thiolation of uridine at the wobble position (U34) of tRNA, leading to the formation of s(2)U34.</text>
</comment>
<feature type="domain" description="tRNA-specific 2-thiouridylase MnmA-like C-terminal" evidence="15">
    <location>
        <begin position="283"/>
        <end position="358"/>
    </location>
</feature>
<dbReference type="Pfam" id="PF20259">
    <property type="entry name" value="tRNA_Me_trans_M"/>
    <property type="match status" value="1"/>
</dbReference>
<comment type="caution">
    <text evidence="14">Lacks conserved residue(s) required for the propagation of feature annotation.</text>
</comment>
<protein>
    <recommendedName>
        <fullName evidence="4 14">tRNA-specific 2-thiouridylase MnmA</fullName>
        <ecNumber evidence="3 14">2.8.1.13</ecNumber>
    </recommendedName>
</protein>
<evidence type="ECO:0000256" key="13">
    <source>
        <dbReference type="ARBA" id="ARBA00051542"/>
    </source>
</evidence>
<keyword evidence="9 14" id="KW-0547">Nucleotide-binding</keyword>
<dbReference type="InterPro" id="IPR014729">
    <property type="entry name" value="Rossmann-like_a/b/a_fold"/>
</dbReference>
<evidence type="ECO:0000256" key="2">
    <source>
        <dbReference type="ARBA" id="ARBA00006191"/>
    </source>
</evidence>
<evidence type="ECO:0000256" key="9">
    <source>
        <dbReference type="ARBA" id="ARBA00022741"/>
    </source>
</evidence>
<dbReference type="GO" id="GO:0103016">
    <property type="term" value="F:tRNA-uridine 2-sulfurtransferase activity"/>
    <property type="evidence" value="ECO:0007669"/>
    <property type="project" value="UniProtKB-EC"/>
</dbReference>
<dbReference type="InterPro" id="IPR046885">
    <property type="entry name" value="MnmA-like_C"/>
</dbReference>
<comment type="similarity">
    <text evidence="2 14">Belongs to the MnmA/TRMU family.</text>
</comment>
<evidence type="ECO:0000313" key="18">
    <source>
        <dbReference type="Proteomes" id="UP000017640"/>
    </source>
</evidence>
<feature type="site" description="Interaction with tRNA" evidence="14">
    <location>
        <position position="342"/>
    </location>
</feature>
<evidence type="ECO:0000256" key="3">
    <source>
        <dbReference type="ARBA" id="ARBA00011949"/>
    </source>
</evidence>
<gene>
    <name evidence="14" type="primary">mnmA</name>
    <name evidence="17" type="ORF">SPICUR_06580</name>
</gene>
<dbReference type="InterPro" id="IPR004506">
    <property type="entry name" value="MnmA-like"/>
</dbReference>
<feature type="active site" description="Nucleophile" evidence="14">
    <location>
        <position position="101"/>
    </location>
</feature>
<feature type="site" description="Interaction with tRNA" evidence="14">
    <location>
        <position position="126"/>
    </location>
</feature>
<dbReference type="HOGENOM" id="CLU_035188_1_0_6"/>
<dbReference type="FunFam" id="3.40.50.620:FF:000004">
    <property type="entry name" value="tRNA-specific 2-thiouridylase MnmA"/>
    <property type="match status" value="1"/>
</dbReference>
<dbReference type="Proteomes" id="UP000017640">
    <property type="component" value="Chromosome"/>
</dbReference>
<dbReference type="Gene3D" id="2.40.30.10">
    <property type="entry name" value="Translation factors"/>
    <property type="match status" value="1"/>
</dbReference>
<dbReference type="Gene3D" id="2.30.30.280">
    <property type="entry name" value="Adenine nucleotide alpha hydrolases-like domains"/>
    <property type="match status" value="1"/>
</dbReference>
<accession>U5T4S1</accession>
<evidence type="ECO:0000259" key="15">
    <source>
        <dbReference type="Pfam" id="PF20258"/>
    </source>
</evidence>
<keyword evidence="10 14" id="KW-0067">ATP-binding</keyword>
<dbReference type="AlphaFoldDB" id="U5T4S1"/>
<name>U5T4S1_9GAMM</name>
<evidence type="ECO:0000259" key="16">
    <source>
        <dbReference type="Pfam" id="PF20259"/>
    </source>
</evidence>
<dbReference type="PATRIC" id="fig|1335757.3.peg.1286"/>
<feature type="region of interest" description="Interaction with tRNA" evidence="14">
    <location>
        <begin position="147"/>
        <end position="149"/>
    </location>
</feature>
<dbReference type="InterPro" id="IPR023382">
    <property type="entry name" value="MnmA-like_central_sf"/>
</dbReference>
<feature type="binding site" evidence="14">
    <location>
        <position position="125"/>
    </location>
    <ligand>
        <name>ATP</name>
        <dbReference type="ChEBI" id="CHEBI:30616"/>
    </ligand>
</feature>
<dbReference type="Gene3D" id="3.40.50.620">
    <property type="entry name" value="HUPs"/>
    <property type="match status" value="1"/>
</dbReference>
<keyword evidence="6 14" id="KW-0820">tRNA-binding</keyword>
<evidence type="ECO:0000256" key="10">
    <source>
        <dbReference type="ARBA" id="ARBA00022840"/>
    </source>
</evidence>
<evidence type="ECO:0000256" key="1">
    <source>
        <dbReference type="ARBA" id="ARBA00004496"/>
    </source>
</evidence>
<feature type="region of interest" description="Interaction with target base in tRNA" evidence="14">
    <location>
        <begin position="96"/>
        <end position="98"/>
    </location>
</feature>
<dbReference type="OrthoDB" id="9800696at2"/>
<evidence type="ECO:0000256" key="7">
    <source>
        <dbReference type="ARBA" id="ARBA00022679"/>
    </source>
</evidence>
<dbReference type="GO" id="GO:0005737">
    <property type="term" value="C:cytoplasm"/>
    <property type="evidence" value="ECO:0007669"/>
    <property type="project" value="UniProtKB-SubCell"/>
</dbReference>
<dbReference type="FunFam" id="2.30.30.280:FF:000001">
    <property type="entry name" value="tRNA-specific 2-thiouridylase MnmA"/>
    <property type="match status" value="1"/>
</dbReference>
<keyword evidence="12" id="KW-1015">Disulfide bond</keyword>
<feature type="binding site" evidence="14">
    <location>
        <position position="36"/>
    </location>
    <ligand>
        <name>ATP</name>
        <dbReference type="ChEBI" id="CHEBI:30616"/>
    </ligand>
</feature>
<evidence type="ECO:0000313" key="17">
    <source>
        <dbReference type="EMBL" id="AGY92281.1"/>
    </source>
</evidence>
<evidence type="ECO:0000256" key="5">
    <source>
        <dbReference type="ARBA" id="ARBA00022490"/>
    </source>
</evidence>
<dbReference type="PANTHER" id="PTHR11933:SF5">
    <property type="entry name" value="MITOCHONDRIAL TRNA-SPECIFIC 2-THIOURIDYLASE 1"/>
    <property type="match status" value="1"/>
</dbReference>
<dbReference type="GO" id="GO:0005524">
    <property type="term" value="F:ATP binding"/>
    <property type="evidence" value="ECO:0007669"/>
    <property type="project" value="UniProtKB-KW"/>
</dbReference>
<dbReference type="Pfam" id="PF03054">
    <property type="entry name" value="tRNA_Me_trans"/>
    <property type="match status" value="1"/>
</dbReference>
<dbReference type="Pfam" id="PF20258">
    <property type="entry name" value="tRNA_Me_trans_C"/>
    <property type="match status" value="1"/>
</dbReference>
<evidence type="ECO:0000256" key="4">
    <source>
        <dbReference type="ARBA" id="ARBA00013805"/>
    </source>
</evidence>
<feature type="domain" description="tRNA-specific 2-thiouridylase MnmA-like central" evidence="16">
    <location>
        <begin position="206"/>
        <end position="273"/>
    </location>
</feature>
<dbReference type="RefSeq" id="WP_023367289.1">
    <property type="nucleotide sequence ID" value="NC_022664.1"/>
</dbReference>
<dbReference type="CDD" id="cd01998">
    <property type="entry name" value="MnmA_TRMU-like"/>
    <property type="match status" value="1"/>
</dbReference>
<dbReference type="NCBIfam" id="NF001138">
    <property type="entry name" value="PRK00143.1"/>
    <property type="match status" value="1"/>
</dbReference>
<keyword evidence="8 14" id="KW-0819">tRNA processing</keyword>
<dbReference type="HAMAP" id="MF_00144">
    <property type="entry name" value="tRNA_thiouridyl_MnmA"/>
    <property type="match status" value="1"/>
</dbReference>
<dbReference type="EMBL" id="CP005990">
    <property type="protein sequence ID" value="AGY92281.1"/>
    <property type="molecule type" value="Genomic_DNA"/>
</dbReference>
<evidence type="ECO:0000256" key="14">
    <source>
        <dbReference type="HAMAP-Rule" id="MF_00144"/>
    </source>
</evidence>
<dbReference type="KEGG" id="spiu:SPICUR_06580"/>
<dbReference type="GO" id="GO:0000049">
    <property type="term" value="F:tRNA binding"/>
    <property type="evidence" value="ECO:0007669"/>
    <property type="project" value="UniProtKB-KW"/>
</dbReference>
<sequence length="373" mass="40747">MQRTSHVIVGLSGGVDSAVSAWLLKEQGYRVEGLFMKNWEDDDTDTYCSAETDHADARQVADALGIPLHRANFAAQYRAEVFDHCLREFRAGRTPNPDILCNQRIKFRAFLDHARRLGADAVATGHYASVGGEPGARTLRRAADANKDQTYFLYTLGQEQLEAAIFPLADLSKPAVRRLADEAGFENFDKPDSTGICFIGERDFQGFLSRYIDSTPGAVVTPEGDTVGRHDGLAFYTLGQRRGLNLGGHAARPGLPWYVADKDMTTNQLIVVQGHDHPALMNDGLIAADWHWVDGRGPAAPIRCTARLRHRHVDQPGWLTPLTAGRRRLIFDHPQRAVAPGQSVVIYDGGDCLGGGIIETRLPVAGSPISGVA</sequence>
<evidence type="ECO:0000256" key="8">
    <source>
        <dbReference type="ARBA" id="ARBA00022694"/>
    </source>
</evidence>
<dbReference type="EC" id="2.8.1.13" evidence="3 14"/>
<organism evidence="17 18">
    <name type="scientific">Spiribacter curvatus</name>
    <dbReference type="NCBI Taxonomy" id="1335757"/>
    <lineage>
        <taxon>Bacteria</taxon>
        <taxon>Pseudomonadati</taxon>
        <taxon>Pseudomonadota</taxon>
        <taxon>Gammaproteobacteria</taxon>
        <taxon>Chromatiales</taxon>
        <taxon>Ectothiorhodospiraceae</taxon>
        <taxon>Spiribacter</taxon>
    </lineage>
</organism>
<dbReference type="InterPro" id="IPR046884">
    <property type="entry name" value="MnmA-like_central"/>
</dbReference>
<evidence type="ECO:0000256" key="11">
    <source>
        <dbReference type="ARBA" id="ARBA00022884"/>
    </source>
</evidence>
<keyword evidence="5 14" id="KW-0963">Cytoplasm</keyword>
<feature type="active site" description="Cysteine persulfide intermediate" evidence="14">
    <location>
        <position position="197"/>
    </location>
</feature>
<comment type="catalytic activity">
    <reaction evidence="13 14">
        <text>S-sulfanyl-L-cysteinyl-[protein] + uridine(34) in tRNA + AH2 + ATP = 2-thiouridine(34) in tRNA + L-cysteinyl-[protein] + A + AMP + diphosphate + H(+)</text>
        <dbReference type="Rhea" id="RHEA:47032"/>
        <dbReference type="Rhea" id="RHEA-COMP:10131"/>
        <dbReference type="Rhea" id="RHEA-COMP:11726"/>
        <dbReference type="Rhea" id="RHEA-COMP:11727"/>
        <dbReference type="Rhea" id="RHEA-COMP:11728"/>
        <dbReference type="ChEBI" id="CHEBI:13193"/>
        <dbReference type="ChEBI" id="CHEBI:15378"/>
        <dbReference type="ChEBI" id="CHEBI:17499"/>
        <dbReference type="ChEBI" id="CHEBI:29950"/>
        <dbReference type="ChEBI" id="CHEBI:30616"/>
        <dbReference type="ChEBI" id="CHEBI:33019"/>
        <dbReference type="ChEBI" id="CHEBI:61963"/>
        <dbReference type="ChEBI" id="CHEBI:65315"/>
        <dbReference type="ChEBI" id="CHEBI:87170"/>
        <dbReference type="ChEBI" id="CHEBI:456215"/>
        <dbReference type="EC" id="2.8.1.13"/>
    </reaction>
</comment>
<keyword evidence="7 14" id="KW-0808">Transferase</keyword>
<dbReference type="SUPFAM" id="SSF52402">
    <property type="entry name" value="Adenine nucleotide alpha hydrolases-like"/>
    <property type="match status" value="1"/>
</dbReference>
<proteinExistence type="inferred from homology"/>
<dbReference type="GO" id="GO:0002143">
    <property type="term" value="P:tRNA wobble position uridine thiolation"/>
    <property type="evidence" value="ECO:0007669"/>
    <property type="project" value="TreeGrafter"/>
</dbReference>
<feature type="binding site" evidence="14">
    <location>
        <begin position="10"/>
        <end position="17"/>
    </location>
    <ligand>
        <name>ATP</name>
        <dbReference type="ChEBI" id="CHEBI:30616"/>
    </ligand>
</feature>
<dbReference type="STRING" id="1335757.SPICUR_06580"/>
<keyword evidence="11 14" id="KW-0694">RNA-binding</keyword>
<comment type="subcellular location">
    <subcellularLocation>
        <location evidence="1 14">Cytoplasm</location>
    </subcellularLocation>
</comment>
<evidence type="ECO:0000256" key="12">
    <source>
        <dbReference type="ARBA" id="ARBA00023157"/>
    </source>
</evidence>
<dbReference type="FunFam" id="2.40.30.10:FF:000023">
    <property type="entry name" value="tRNA-specific 2-thiouridylase MnmA"/>
    <property type="match status" value="1"/>
</dbReference>
<reference evidence="17 18" key="1">
    <citation type="journal article" date="2013" name="BMC Genomics">
        <title>Genomes of "Spiribacter", a streamlined, successful halophilic bacterium.</title>
        <authorList>
            <person name="Lopez-Perez M."/>
            <person name="Ghai R."/>
            <person name="Leon M.J."/>
            <person name="Rodriguez-Olmos A."/>
            <person name="Copa-Patino J.L."/>
            <person name="Soliveri J."/>
            <person name="Sanchez-Porro C."/>
            <person name="Ventosa A."/>
            <person name="Rodriguez-Valera F."/>
        </authorList>
    </citation>
    <scope>NUCLEOTIDE SEQUENCE [LARGE SCALE GENOMIC DNA]</scope>
    <source>
        <strain evidence="17 18">UAH-SP71</strain>
    </source>
</reference>
<dbReference type="PANTHER" id="PTHR11933">
    <property type="entry name" value="TRNA 5-METHYLAMINOMETHYL-2-THIOURIDYLATE -METHYLTRANSFERASE"/>
    <property type="match status" value="1"/>
</dbReference>
<dbReference type="eggNOG" id="COG0482">
    <property type="taxonomic scope" value="Bacteria"/>
</dbReference>
<dbReference type="NCBIfam" id="TIGR00420">
    <property type="entry name" value="trmU"/>
    <property type="match status" value="1"/>
</dbReference>
<evidence type="ECO:0000256" key="6">
    <source>
        <dbReference type="ARBA" id="ARBA00022555"/>
    </source>
</evidence>